<sequence length="135" mass="15213">MHSHGGSHAGTRLTLHSCPKANNHSNCQWVVEPSPTKPRCFYLRISDTNNYAHIHGGLINGGTLTLHPCPKRNDHPNCQWRFVESTTRLGHVYIRPCTTNRMAIHAWGGSLPGVTLRMHPCQTGRDHANCQWLFE</sequence>
<organism evidence="1">
    <name type="scientific">Lotharella globosa</name>
    <dbReference type="NCBI Taxonomy" id="91324"/>
    <lineage>
        <taxon>Eukaryota</taxon>
        <taxon>Sar</taxon>
        <taxon>Rhizaria</taxon>
        <taxon>Cercozoa</taxon>
        <taxon>Chlorarachniophyceae</taxon>
        <taxon>Lotharella</taxon>
    </lineage>
</organism>
<gene>
    <name evidence="1" type="ORF">LGLO00237_LOCUS5657</name>
</gene>
<name>A0A7S4DIQ4_9EUKA</name>
<dbReference type="AlphaFoldDB" id="A0A7S4DIQ4"/>
<dbReference type="SUPFAM" id="SSF50370">
    <property type="entry name" value="Ricin B-like lectins"/>
    <property type="match status" value="1"/>
</dbReference>
<evidence type="ECO:0008006" key="2">
    <source>
        <dbReference type="Google" id="ProtNLM"/>
    </source>
</evidence>
<proteinExistence type="predicted"/>
<dbReference type="EMBL" id="HBIV01007620">
    <property type="protein sequence ID" value="CAE0652577.1"/>
    <property type="molecule type" value="Transcribed_RNA"/>
</dbReference>
<dbReference type="PROSITE" id="PS50231">
    <property type="entry name" value="RICIN_B_LECTIN"/>
    <property type="match status" value="1"/>
</dbReference>
<dbReference type="Gene3D" id="2.80.10.50">
    <property type="match status" value="1"/>
</dbReference>
<evidence type="ECO:0000313" key="1">
    <source>
        <dbReference type="EMBL" id="CAE0652577.1"/>
    </source>
</evidence>
<protein>
    <recommendedName>
        <fullName evidence="2">Ricin B lectin domain-containing protein</fullName>
    </recommendedName>
</protein>
<dbReference type="InterPro" id="IPR035992">
    <property type="entry name" value="Ricin_B-like_lectins"/>
</dbReference>
<reference evidence="1" key="1">
    <citation type="submission" date="2021-01" db="EMBL/GenBank/DDBJ databases">
        <authorList>
            <person name="Corre E."/>
            <person name="Pelletier E."/>
            <person name="Niang G."/>
            <person name="Scheremetjew M."/>
            <person name="Finn R."/>
            <person name="Kale V."/>
            <person name="Holt S."/>
            <person name="Cochrane G."/>
            <person name="Meng A."/>
            <person name="Brown T."/>
            <person name="Cohen L."/>
        </authorList>
    </citation>
    <scope>NUCLEOTIDE SEQUENCE</scope>
    <source>
        <strain evidence="1">CCCM811</strain>
    </source>
</reference>
<accession>A0A7S4DIQ4</accession>